<dbReference type="Gene3D" id="1.10.10.60">
    <property type="entry name" value="Homeodomain-like"/>
    <property type="match status" value="1"/>
</dbReference>
<reference evidence="2" key="1">
    <citation type="journal article" date="2019" name="bioRxiv">
        <title>The Genome of the Zebra Mussel, Dreissena polymorpha: A Resource for Invasive Species Research.</title>
        <authorList>
            <person name="McCartney M.A."/>
            <person name="Auch B."/>
            <person name="Kono T."/>
            <person name="Mallez S."/>
            <person name="Zhang Y."/>
            <person name="Obille A."/>
            <person name="Becker A."/>
            <person name="Abrahante J.E."/>
            <person name="Garbe J."/>
            <person name="Badalamenti J.P."/>
            <person name="Herman A."/>
            <person name="Mangelson H."/>
            <person name="Liachko I."/>
            <person name="Sullivan S."/>
            <person name="Sone E.D."/>
            <person name="Koren S."/>
            <person name="Silverstein K.A.T."/>
            <person name="Beckman K.B."/>
            <person name="Gohl D.M."/>
        </authorList>
    </citation>
    <scope>NUCLEOTIDE SEQUENCE</scope>
    <source>
        <strain evidence="2">Duluth1</strain>
        <tissue evidence="2">Whole animal</tissue>
    </source>
</reference>
<keyword evidence="3" id="KW-1185">Reference proteome</keyword>
<evidence type="ECO:0000313" key="3">
    <source>
        <dbReference type="Proteomes" id="UP000828390"/>
    </source>
</evidence>
<accession>A0A9D4GPE7</accession>
<dbReference type="Pfam" id="PF04218">
    <property type="entry name" value="CENP-B_N"/>
    <property type="match status" value="1"/>
</dbReference>
<dbReference type="InterPro" id="IPR007889">
    <property type="entry name" value="HTH_Psq"/>
</dbReference>
<organism evidence="2 3">
    <name type="scientific">Dreissena polymorpha</name>
    <name type="common">Zebra mussel</name>
    <name type="synonym">Mytilus polymorpha</name>
    <dbReference type="NCBI Taxonomy" id="45954"/>
    <lineage>
        <taxon>Eukaryota</taxon>
        <taxon>Metazoa</taxon>
        <taxon>Spiralia</taxon>
        <taxon>Lophotrochozoa</taxon>
        <taxon>Mollusca</taxon>
        <taxon>Bivalvia</taxon>
        <taxon>Autobranchia</taxon>
        <taxon>Heteroconchia</taxon>
        <taxon>Euheterodonta</taxon>
        <taxon>Imparidentia</taxon>
        <taxon>Neoheterodontei</taxon>
        <taxon>Myida</taxon>
        <taxon>Dreissenoidea</taxon>
        <taxon>Dreissenidae</taxon>
        <taxon>Dreissena</taxon>
    </lineage>
</organism>
<reference evidence="2" key="2">
    <citation type="submission" date="2020-11" db="EMBL/GenBank/DDBJ databases">
        <authorList>
            <person name="McCartney M.A."/>
            <person name="Auch B."/>
            <person name="Kono T."/>
            <person name="Mallez S."/>
            <person name="Becker A."/>
            <person name="Gohl D.M."/>
            <person name="Silverstein K.A.T."/>
            <person name="Koren S."/>
            <person name="Bechman K.B."/>
            <person name="Herman A."/>
            <person name="Abrahante J.E."/>
            <person name="Garbe J."/>
        </authorList>
    </citation>
    <scope>NUCLEOTIDE SEQUENCE</scope>
    <source>
        <strain evidence="2">Duluth1</strain>
        <tissue evidence="2">Whole animal</tissue>
    </source>
</reference>
<evidence type="ECO:0000313" key="2">
    <source>
        <dbReference type="EMBL" id="KAH3819283.1"/>
    </source>
</evidence>
<evidence type="ECO:0000259" key="1">
    <source>
        <dbReference type="Pfam" id="PF04218"/>
    </source>
</evidence>
<gene>
    <name evidence="2" type="ORF">DPMN_121017</name>
</gene>
<dbReference type="EMBL" id="JAIWYP010000005">
    <property type="protein sequence ID" value="KAH3819283.1"/>
    <property type="molecule type" value="Genomic_DNA"/>
</dbReference>
<protein>
    <recommendedName>
        <fullName evidence="1">HTH psq-type domain-containing protein</fullName>
    </recommendedName>
</protein>
<dbReference type="InterPro" id="IPR009057">
    <property type="entry name" value="Homeodomain-like_sf"/>
</dbReference>
<name>A0A9D4GPE7_DREPO</name>
<proteinExistence type="predicted"/>
<dbReference type="GO" id="GO:0003677">
    <property type="term" value="F:DNA binding"/>
    <property type="evidence" value="ECO:0007669"/>
    <property type="project" value="InterPro"/>
</dbReference>
<dbReference type="Proteomes" id="UP000828390">
    <property type="component" value="Unassembled WGS sequence"/>
</dbReference>
<comment type="caution">
    <text evidence="2">The sequence shown here is derived from an EMBL/GenBank/DDBJ whole genome shotgun (WGS) entry which is preliminary data.</text>
</comment>
<dbReference type="SUPFAM" id="SSF46689">
    <property type="entry name" value="Homeodomain-like"/>
    <property type="match status" value="1"/>
</dbReference>
<dbReference type="AlphaFoldDB" id="A0A9D4GPE7"/>
<sequence>MSQPSAKRRRVELTLEDKIKLIMESTAQPKPSLKAIGERFKIGKSTVGDILKKKNVYQEQKIRS</sequence>
<feature type="domain" description="HTH psq-type" evidence="1">
    <location>
        <begin position="7"/>
        <end position="55"/>
    </location>
</feature>